<keyword evidence="4 5" id="KW-0808">Transferase</keyword>
<evidence type="ECO:0000256" key="4">
    <source>
        <dbReference type="ARBA" id="ARBA00022679"/>
    </source>
</evidence>
<dbReference type="EC" id="2.5.1.129" evidence="5"/>
<keyword evidence="2 5" id="KW-0285">Flavoprotein</keyword>
<feature type="binding site" evidence="5">
    <location>
        <begin position="96"/>
        <end position="99"/>
    </location>
    <ligand>
        <name>FMN</name>
        <dbReference type="ChEBI" id="CHEBI:58210"/>
    </ligand>
</feature>
<dbReference type="Proteomes" id="UP000638918">
    <property type="component" value="Unassembled WGS sequence"/>
</dbReference>
<evidence type="ECO:0000256" key="5">
    <source>
        <dbReference type="HAMAP-Rule" id="MF_01984"/>
    </source>
</evidence>
<dbReference type="EMBL" id="JACSQU010000001">
    <property type="protein sequence ID" value="MBD7940954.1"/>
    <property type="molecule type" value="Genomic_DNA"/>
</dbReference>
<dbReference type="InterPro" id="IPR004507">
    <property type="entry name" value="UbiX-like"/>
</dbReference>
<dbReference type="InterPro" id="IPR036551">
    <property type="entry name" value="Flavin_trans-like"/>
</dbReference>
<dbReference type="RefSeq" id="WP_191743765.1">
    <property type="nucleotide sequence ID" value="NZ_JACSQU010000001.1"/>
</dbReference>
<feature type="binding site" evidence="5">
    <location>
        <position position="161"/>
    </location>
    <ligand>
        <name>dimethylallyl phosphate</name>
        <dbReference type="ChEBI" id="CHEBI:88052"/>
    </ligand>
</feature>
<dbReference type="Pfam" id="PF02441">
    <property type="entry name" value="Flavoprotein"/>
    <property type="match status" value="1"/>
</dbReference>
<dbReference type="Gene3D" id="3.40.50.1950">
    <property type="entry name" value="Flavin prenyltransferase-like"/>
    <property type="match status" value="1"/>
</dbReference>
<feature type="domain" description="Flavoprotein" evidence="6">
    <location>
        <begin position="12"/>
        <end position="180"/>
    </location>
</feature>
<feature type="binding site" evidence="5">
    <location>
        <position position="131"/>
    </location>
    <ligand>
        <name>FMN</name>
        <dbReference type="ChEBI" id="CHEBI:58210"/>
    </ligand>
</feature>
<dbReference type="NCBIfam" id="TIGR00421">
    <property type="entry name" value="ubiX_pad"/>
    <property type="match status" value="1"/>
</dbReference>
<feature type="binding site" evidence="5">
    <location>
        <position position="45"/>
    </location>
    <ligand>
        <name>FMN</name>
        <dbReference type="ChEBI" id="CHEBI:58210"/>
    </ligand>
</feature>
<dbReference type="SUPFAM" id="SSF52507">
    <property type="entry name" value="Homo-oligomeric flavin-containing Cys decarboxylases, HFCD"/>
    <property type="match status" value="1"/>
</dbReference>
<comment type="caution">
    <text evidence="5">Lacks conserved residue(s) required for the propagation of feature annotation.</text>
</comment>
<accession>A0ABR8QZK0</accession>
<feature type="binding site" evidence="5">
    <location>
        <begin position="19"/>
        <end position="21"/>
    </location>
    <ligand>
        <name>FMN</name>
        <dbReference type="ChEBI" id="CHEBI:58210"/>
    </ligand>
</feature>
<evidence type="ECO:0000256" key="3">
    <source>
        <dbReference type="ARBA" id="ARBA00022643"/>
    </source>
</evidence>
<comment type="function">
    <text evidence="5">Flavin prenyltransferase that catalyzes the synthesis of the prenylated FMN cofactor (prenyl-FMN) for 4-hydroxy-3-polyprenylbenzoic acid decarboxylase UbiD. The prenyltransferase is metal-independent and links a dimethylallyl moiety from dimethylallyl monophosphate (DMAP) to the flavin N5 and C6 atoms of FMN.</text>
</comment>
<reference evidence="7 8" key="1">
    <citation type="submission" date="2020-08" db="EMBL/GenBank/DDBJ databases">
        <title>A Genomic Blueprint of the Chicken Gut Microbiome.</title>
        <authorList>
            <person name="Gilroy R."/>
            <person name="Ravi A."/>
            <person name="Getino M."/>
            <person name="Pursley I."/>
            <person name="Horton D.L."/>
            <person name="Alikhan N.-F."/>
            <person name="Baker D."/>
            <person name="Gharbi K."/>
            <person name="Hall N."/>
            <person name="Watson M."/>
            <person name="Adriaenssens E.M."/>
            <person name="Foster-Nyarko E."/>
            <person name="Jarju S."/>
            <person name="Secka A."/>
            <person name="Antonio M."/>
            <person name="Oren A."/>
            <person name="Chaudhuri R."/>
            <person name="La Ragione R.M."/>
            <person name="Hildebrand F."/>
            <person name="Pallen M.J."/>
        </authorList>
    </citation>
    <scope>NUCLEOTIDE SEQUENCE [LARGE SCALE GENOMIC DNA]</scope>
    <source>
        <strain evidence="7 8">Sa3CVA3</strain>
    </source>
</reference>
<organism evidence="7 8">
    <name type="scientific">Brevundimonas guildfordensis</name>
    <dbReference type="NCBI Taxonomy" id="2762241"/>
    <lineage>
        <taxon>Bacteria</taxon>
        <taxon>Pseudomonadati</taxon>
        <taxon>Pseudomonadota</taxon>
        <taxon>Alphaproteobacteria</taxon>
        <taxon>Caulobacterales</taxon>
        <taxon>Caulobacteraceae</taxon>
        <taxon>Brevundimonas</taxon>
    </lineage>
</organism>
<dbReference type="NCBIfam" id="NF004685">
    <property type="entry name" value="PRK06029.1"/>
    <property type="match status" value="1"/>
</dbReference>
<evidence type="ECO:0000313" key="7">
    <source>
        <dbReference type="EMBL" id="MBD7940954.1"/>
    </source>
</evidence>
<protein>
    <recommendedName>
        <fullName evidence="5">Flavin prenyltransferase UbiX</fullName>
        <ecNumber evidence="5">2.5.1.129</ecNumber>
    </recommendedName>
</protein>
<name>A0ABR8QZK0_9CAUL</name>
<sequence>MNSTVRAPAPSRLVVGISGASGVVYGARVLDALRELGVESHLVVTRAALLTLSQETDLTPDELTAKADVVHRLNDVGATISSGSFRTLGMIVAPCSVRTMSEIATGVTSTLLTRAADVTLKERRPLVLMVRETPLHLGHLRTMTALAEMGAVIAPPLPAFYARPESLEQMIDQSVGRALDVFGLDWAPVRRWEGLKGGIEA</sequence>
<evidence type="ECO:0000256" key="2">
    <source>
        <dbReference type="ARBA" id="ARBA00022630"/>
    </source>
</evidence>
<dbReference type="InterPro" id="IPR003382">
    <property type="entry name" value="Flavoprotein"/>
</dbReference>
<evidence type="ECO:0000259" key="6">
    <source>
        <dbReference type="Pfam" id="PF02441"/>
    </source>
</evidence>
<gene>
    <name evidence="5" type="primary">ubiX</name>
    <name evidence="7" type="ORF">H9656_06120</name>
</gene>
<feature type="binding site" evidence="5">
    <location>
        <position position="177"/>
    </location>
    <ligand>
        <name>dimethylallyl phosphate</name>
        <dbReference type="ChEBI" id="CHEBI:88052"/>
    </ligand>
</feature>
<evidence type="ECO:0000313" key="8">
    <source>
        <dbReference type="Proteomes" id="UP000638918"/>
    </source>
</evidence>
<dbReference type="HAMAP" id="MF_01984">
    <property type="entry name" value="ubiX_pad"/>
    <property type="match status" value="1"/>
</dbReference>
<keyword evidence="1 5" id="KW-0637">Prenyltransferase</keyword>
<evidence type="ECO:0000256" key="1">
    <source>
        <dbReference type="ARBA" id="ARBA00022602"/>
    </source>
</evidence>
<proteinExistence type="inferred from homology"/>
<comment type="caution">
    <text evidence="7">The sequence shown here is derived from an EMBL/GenBank/DDBJ whole genome shotgun (WGS) entry which is preliminary data.</text>
</comment>
<comment type="catalytic activity">
    <reaction evidence="5">
        <text>dimethylallyl phosphate + FMNH2 = prenylated FMNH2 + phosphate</text>
        <dbReference type="Rhea" id="RHEA:37743"/>
        <dbReference type="ChEBI" id="CHEBI:43474"/>
        <dbReference type="ChEBI" id="CHEBI:57618"/>
        <dbReference type="ChEBI" id="CHEBI:87467"/>
        <dbReference type="ChEBI" id="CHEBI:88052"/>
        <dbReference type="EC" id="2.5.1.129"/>
    </reaction>
</comment>
<keyword evidence="3 5" id="KW-0288">FMN</keyword>
<comment type="similarity">
    <text evidence="5">Belongs to the UbiX/PAD1 family.</text>
</comment>
<keyword evidence="8" id="KW-1185">Reference proteome</keyword>